<protein>
    <submittedName>
        <fullName evidence="14">Sodium:proton antiporter</fullName>
    </submittedName>
</protein>
<comment type="similarity">
    <text evidence="2">Belongs to the monovalent cation:proton antiporter 1 (CPA1) transporter (TC 2.A.36) family.</text>
</comment>
<evidence type="ECO:0000256" key="3">
    <source>
        <dbReference type="ARBA" id="ARBA00022448"/>
    </source>
</evidence>
<evidence type="ECO:0000256" key="5">
    <source>
        <dbReference type="ARBA" id="ARBA00022475"/>
    </source>
</evidence>
<feature type="transmembrane region" description="Helical" evidence="12">
    <location>
        <begin position="29"/>
        <end position="47"/>
    </location>
</feature>
<feature type="transmembrane region" description="Helical" evidence="12">
    <location>
        <begin position="130"/>
        <end position="153"/>
    </location>
</feature>
<evidence type="ECO:0000313" key="15">
    <source>
        <dbReference type="Proteomes" id="UP001254608"/>
    </source>
</evidence>
<dbReference type="EMBL" id="JAVRIC010000026">
    <property type="protein sequence ID" value="MDT0498747.1"/>
    <property type="molecule type" value="Genomic_DNA"/>
</dbReference>
<keyword evidence="11" id="KW-0739">Sodium transport</keyword>
<evidence type="ECO:0000256" key="7">
    <source>
        <dbReference type="ARBA" id="ARBA00022989"/>
    </source>
</evidence>
<dbReference type="InterPro" id="IPR018422">
    <property type="entry name" value="Cation/H_exchanger_CPA1"/>
</dbReference>
<feature type="transmembrane region" description="Helical" evidence="12">
    <location>
        <begin position="321"/>
        <end position="344"/>
    </location>
</feature>
<dbReference type="InterPro" id="IPR006153">
    <property type="entry name" value="Cation/H_exchanger_TM"/>
</dbReference>
<feature type="transmembrane region" description="Helical" evidence="12">
    <location>
        <begin position="174"/>
        <end position="195"/>
    </location>
</feature>
<feature type="domain" description="Cation/H+ exchanger transmembrane" evidence="13">
    <location>
        <begin position="12"/>
        <end position="406"/>
    </location>
</feature>
<keyword evidence="8" id="KW-0915">Sodium</keyword>
<evidence type="ECO:0000256" key="10">
    <source>
        <dbReference type="ARBA" id="ARBA00023136"/>
    </source>
</evidence>
<keyword evidence="15" id="KW-1185">Reference proteome</keyword>
<evidence type="ECO:0000256" key="2">
    <source>
        <dbReference type="ARBA" id="ARBA00007367"/>
    </source>
</evidence>
<feature type="transmembrane region" description="Helical" evidence="12">
    <location>
        <begin position="67"/>
        <end position="85"/>
    </location>
</feature>
<evidence type="ECO:0000256" key="6">
    <source>
        <dbReference type="ARBA" id="ARBA00022692"/>
    </source>
</evidence>
<evidence type="ECO:0000256" key="9">
    <source>
        <dbReference type="ARBA" id="ARBA00023065"/>
    </source>
</evidence>
<organism evidence="14 15">
    <name type="scientific">Banduia mediterranea</name>
    <dbReference type="NCBI Taxonomy" id="3075609"/>
    <lineage>
        <taxon>Bacteria</taxon>
        <taxon>Pseudomonadati</taxon>
        <taxon>Pseudomonadota</taxon>
        <taxon>Gammaproteobacteria</taxon>
        <taxon>Nevskiales</taxon>
        <taxon>Algiphilaceae</taxon>
        <taxon>Banduia</taxon>
    </lineage>
</organism>
<keyword evidence="5" id="KW-1003">Cell membrane</keyword>
<sequence>MSLFNAVSLLIALVAVCGYLNARFVKLPDVIGITAVGLILSVLMAIVGNKHPEWTHWAQTTLNELDFTEIVFHGMLGMLLFAGSLHVNFSDLKGEKWVILPLATLGVLISTTLVGTAFYYATHWLGAELSYIHCLLFGALISPTDPIAVLGILRKAGVPKSLETQIAGESLFNDGIGVVVFITLLGIATGGHAVSPGEVAMLLVEEVIGGIIVGVVLGYLAFVLLRSIDSYAVEILITLALTTAGYAAAEQLHTSAPIAVVLMGLIIGNRGKSHAMSETTRHHLFSFWDLIDELLNLMLFGLIGLEVIALSMTGAHIQSGVVAIVIVLLARLISVGLPISALRLWRGFVPHAVKMLTWGGLRGGISVALALSLPDFPGRHRIIATTYVVVVFSILVQALTVAPLVRRLGLGGSSEADAKSHANN</sequence>
<feature type="transmembrane region" description="Helical" evidence="12">
    <location>
        <begin position="97"/>
        <end position="118"/>
    </location>
</feature>
<evidence type="ECO:0000256" key="8">
    <source>
        <dbReference type="ARBA" id="ARBA00023053"/>
    </source>
</evidence>
<gene>
    <name evidence="14" type="ORF">RM530_15465</name>
</gene>
<dbReference type="PANTHER" id="PTHR10110">
    <property type="entry name" value="SODIUM/HYDROGEN EXCHANGER"/>
    <property type="match status" value="1"/>
</dbReference>
<feature type="transmembrane region" description="Helical" evidence="12">
    <location>
        <begin position="232"/>
        <end position="249"/>
    </location>
</feature>
<keyword evidence="6 12" id="KW-0812">Transmembrane</keyword>
<feature type="transmembrane region" description="Helical" evidence="12">
    <location>
        <begin position="6"/>
        <end position="22"/>
    </location>
</feature>
<accession>A0ABU2WNT1</accession>
<comment type="caution">
    <text evidence="14">The sequence shown here is derived from an EMBL/GenBank/DDBJ whole genome shotgun (WGS) entry which is preliminary data.</text>
</comment>
<keyword evidence="4" id="KW-0050">Antiport</keyword>
<comment type="subcellular location">
    <subcellularLocation>
        <location evidence="1">Cell membrane</location>
        <topology evidence="1">Multi-pass membrane protein</topology>
    </subcellularLocation>
</comment>
<reference evidence="14 15" key="1">
    <citation type="submission" date="2023-09" db="EMBL/GenBank/DDBJ databases">
        <authorList>
            <person name="Rey-Velasco X."/>
        </authorList>
    </citation>
    <scope>NUCLEOTIDE SEQUENCE [LARGE SCALE GENOMIC DNA]</scope>
    <source>
        <strain evidence="14 15">W345</strain>
    </source>
</reference>
<keyword evidence="7 12" id="KW-1133">Transmembrane helix</keyword>
<proteinExistence type="inferred from homology"/>
<dbReference type="Gene3D" id="6.10.140.1330">
    <property type="match status" value="1"/>
</dbReference>
<dbReference type="Proteomes" id="UP001254608">
    <property type="component" value="Unassembled WGS sequence"/>
</dbReference>
<keyword evidence="10 12" id="KW-0472">Membrane</keyword>
<dbReference type="Pfam" id="PF00999">
    <property type="entry name" value="Na_H_Exchanger"/>
    <property type="match status" value="1"/>
</dbReference>
<evidence type="ECO:0000313" key="14">
    <source>
        <dbReference type="EMBL" id="MDT0498747.1"/>
    </source>
</evidence>
<evidence type="ECO:0000256" key="1">
    <source>
        <dbReference type="ARBA" id="ARBA00004651"/>
    </source>
</evidence>
<keyword evidence="3" id="KW-0813">Transport</keyword>
<dbReference type="PANTHER" id="PTHR10110:SF195">
    <property type="entry name" value="NA(+)_H(+) ANTIPORTER NHAS2"/>
    <property type="match status" value="1"/>
</dbReference>
<keyword evidence="9" id="KW-0406">Ion transport</keyword>
<evidence type="ECO:0000259" key="13">
    <source>
        <dbReference type="Pfam" id="PF00999"/>
    </source>
</evidence>
<dbReference type="RefSeq" id="WP_311366159.1">
    <property type="nucleotide sequence ID" value="NZ_JAVRIC010000026.1"/>
</dbReference>
<feature type="transmembrane region" description="Helical" evidence="12">
    <location>
        <begin position="382"/>
        <end position="405"/>
    </location>
</feature>
<feature type="transmembrane region" description="Helical" evidence="12">
    <location>
        <begin position="207"/>
        <end position="225"/>
    </location>
</feature>
<evidence type="ECO:0000256" key="12">
    <source>
        <dbReference type="SAM" id="Phobius"/>
    </source>
</evidence>
<evidence type="ECO:0000256" key="11">
    <source>
        <dbReference type="ARBA" id="ARBA00023201"/>
    </source>
</evidence>
<name>A0ABU2WNT1_9GAMM</name>
<evidence type="ECO:0000256" key="4">
    <source>
        <dbReference type="ARBA" id="ARBA00022449"/>
    </source>
</evidence>
<feature type="transmembrane region" description="Helical" evidence="12">
    <location>
        <begin position="294"/>
        <end position="315"/>
    </location>
</feature>